<dbReference type="CDD" id="cd03801">
    <property type="entry name" value="GT4_PimA-like"/>
    <property type="match status" value="1"/>
</dbReference>
<comment type="caution">
    <text evidence="2">The sequence shown here is derived from an EMBL/GenBank/DDBJ whole genome shotgun (WGS) entry which is preliminary data.</text>
</comment>
<keyword evidence="3" id="KW-1185">Reference proteome</keyword>
<proteinExistence type="predicted"/>
<dbReference type="Proteomes" id="UP001220225">
    <property type="component" value="Unassembled WGS sequence"/>
</dbReference>
<sequence length="385" mass="44295">MKKYNNILFVDLSTIISGAQKVTLNIVSNLYKKNRKIHILCRKLDQGISKEYKTFSHKHYSHEHLIKSVFGTGNFSLKNTNFFNKVKLIYLILILNIQTIYFTKRLKCNTIYCYDPKGLIASCLLSRLFKIKVIWHLHGELNYSHKLNRILCKIPDTIIVPSKYIQKSIRKYRFSHVVYNGFDFNNKRKSNIVNKNSIQLLYAGTLVPHKGLHNVLEALSKIKNNKQYLLRVLGAPIGKVGDKYLEKIKNDVRQLPPNIKVEFHGWVNDVSDFIEKSDITLFSSIKEGELILDNEIVNFKSSEALPTIIIESLSLGIPVISTNIAGVKEIMTRNNDGIIIEDFLTIDIAECIDYCLNHCLVNPNKIISKFNINSMIHELEKILSE</sequence>
<evidence type="ECO:0000313" key="2">
    <source>
        <dbReference type="EMBL" id="MDC9596813.1"/>
    </source>
</evidence>
<dbReference type="EMBL" id="JAQRFN010000008">
    <property type="protein sequence ID" value="MDC9596813.1"/>
    <property type="molecule type" value="Genomic_DNA"/>
</dbReference>
<dbReference type="PANTHER" id="PTHR12526">
    <property type="entry name" value="GLYCOSYLTRANSFERASE"/>
    <property type="match status" value="1"/>
</dbReference>
<evidence type="ECO:0000259" key="1">
    <source>
        <dbReference type="Pfam" id="PF00534"/>
    </source>
</evidence>
<organism evidence="2 3">
    <name type="scientific">Xenorhabdus anantnagensis</name>
    <dbReference type="NCBI Taxonomy" id="3025875"/>
    <lineage>
        <taxon>Bacteria</taxon>
        <taxon>Pseudomonadati</taxon>
        <taxon>Pseudomonadota</taxon>
        <taxon>Gammaproteobacteria</taxon>
        <taxon>Enterobacterales</taxon>
        <taxon>Morganellaceae</taxon>
        <taxon>Xenorhabdus</taxon>
    </lineage>
</organism>
<dbReference type="SUPFAM" id="SSF53756">
    <property type="entry name" value="UDP-Glycosyltransferase/glycogen phosphorylase"/>
    <property type="match status" value="1"/>
</dbReference>
<accession>A0ABT5LSJ5</accession>
<dbReference type="Gene3D" id="3.40.50.2000">
    <property type="entry name" value="Glycogen Phosphorylase B"/>
    <property type="match status" value="2"/>
</dbReference>
<gene>
    <name evidence="2" type="ORF">PSI14_08010</name>
</gene>
<name>A0ABT5LSJ5_9GAMM</name>
<dbReference type="PANTHER" id="PTHR12526:SF630">
    <property type="entry name" value="GLYCOSYLTRANSFERASE"/>
    <property type="match status" value="1"/>
</dbReference>
<dbReference type="Pfam" id="PF00534">
    <property type="entry name" value="Glycos_transf_1"/>
    <property type="match status" value="1"/>
</dbReference>
<protein>
    <submittedName>
        <fullName evidence="2">Glycosyltransferase family 4 protein</fullName>
    </submittedName>
</protein>
<dbReference type="RefSeq" id="WP_273575418.1">
    <property type="nucleotide sequence ID" value="NZ_JAQRFN010000008.1"/>
</dbReference>
<dbReference type="InterPro" id="IPR001296">
    <property type="entry name" value="Glyco_trans_1"/>
</dbReference>
<feature type="domain" description="Glycosyl transferase family 1" evidence="1">
    <location>
        <begin position="184"/>
        <end position="357"/>
    </location>
</feature>
<evidence type="ECO:0000313" key="3">
    <source>
        <dbReference type="Proteomes" id="UP001220225"/>
    </source>
</evidence>
<reference evidence="2 3" key="1">
    <citation type="submission" date="2023-02" db="EMBL/GenBank/DDBJ databases">
        <title>Entomopathogenic bacteria.</title>
        <authorList>
            <person name="Machado R.A."/>
        </authorList>
    </citation>
    <scope>NUCLEOTIDE SEQUENCE [LARGE SCALE GENOMIC DNA]</scope>
    <source>
        <strain evidence="2 3">XENO-2</strain>
    </source>
</reference>